<evidence type="ECO:0000256" key="1">
    <source>
        <dbReference type="ARBA" id="ARBA00004651"/>
    </source>
</evidence>
<feature type="transmembrane region" description="Helical" evidence="6">
    <location>
        <begin position="369"/>
        <end position="390"/>
    </location>
</feature>
<keyword evidence="5 6" id="KW-0472">Membrane</keyword>
<proteinExistence type="predicted"/>
<feature type="transmembrane region" description="Helical" evidence="6">
    <location>
        <begin position="159"/>
        <end position="178"/>
    </location>
</feature>
<feature type="transmembrane region" description="Helical" evidence="6">
    <location>
        <begin position="101"/>
        <end position="124"/>
    </location>
</feature>
<protein>
    <submittedName>
        <fullName evidence="8">AMP-dependent synthetase</fullName>
    </submittedName>
</protein>
<feature type="transmembrane region" description="Helical" evidence="6">
    <location>
        <begin position="136"/>
        <end position="153"/>
    </location>
</feature>
<evidence type="ECO:0000313" key="8">
    <source>
        <dbReference type="EMBL" id="QHN35259.1"/>
    </source>
</evidence>
<evidence type="ECO:0000256" key="7">
    <source>
        <dbReference type="SAM" id="SignalP"/>
    </source>
</evidence>
<feature type="chain" id="PRO_5047112744" evidence="7">
    <location>
        <begin position="25"/>
        <end position="422"/>
    </location>
</feature>
<name>A0ABX6IHH4_9ACTN</name>
<feature type="transmembrane region" description="Helical" evidence="6">
    <location>
        <begin position="273"/>
        <end position="298"/>
    </location>
</feature>
<feature type="transmembrane region" description="Helical" evidence="6">
    <location>
        <begin position="310"/>
        <end position="330"/>
    </location>
</feature>
<keyword evidence="4 6" id="KW-1133">Transmembrane helix</keyword>
<dbReference type="PANTHER" id="PTHR30250">
    <property type="entry name" value="PST FAMILY PREDICTED COLANIC ACID TRANSPORTER"/>
    <property type="match status" value="1"/>
</dbReference>
<dbReference type="Proteomes" id="UP001059836">
    <property type="component" value="Chromosome"/>
</dbReference>
<feature type="transmembrane region" description="Helical" evidence="6">
    <location>
        <begin position="232"/>
        <end position="252"/>
    </location>
</feature>
<dbReference type="RefSeq" id="WP_213249321.1">
    <property type="nucleotide sequence ID" value="NZ_CP045806.1"/>
</dbReference>
<keyword evidence="2" id="KW-1003">Cell membrane</keyword>
<reference evidence="8" key="1">
    <citation type="journal article" date="2021" name="Nat. Microbiol.">
        <title>Cocultivation of an ultrasmall environmental parasitic bacterium with lytic ability against bacteria associated with wastewater foams.</title>
        <authorList>
            <person name="Batinovic S."/>
            <person name="Rose J.J.A."/>
            <person name="Ratcliffe J."/>
            <person name="Seviour R.J."/>
            <person name="Petrovski S."/>
        </authorList>
    </citation>
    <scope>NUCLEOTIDE SEQUENCE</scope>
    <source>
        <strain evidence="8">CON9</strain>
    </source>
</reference>
<evidence type="ECO:0000256" key="4">
    <source>
        <dbReference type="ARBA" id="ARBA00022989"/>
    </source>
</evidence>
<dbReference type="EMBL" id="CP045809">
    <property type="protein sequence ID" value="QHN35259.1"/>
    <property type="molecule type" value="Genomic_DNA"/>
</dbReference>
<evidence type="ECO:0000256" key="6">
    <source>
        <dbReference type="SAM" id="Phobius"/>
    </source>
</evidence>
<evidence type="ECO:0000256" key="3">
    <source>
        <dbReference type="ARBA" id="ARBA00022692"/>
    </source>
</evidence>
<accession>A0ABX6IHH4</accession>
<evidence type="ECO:0000256" key="2">
    <source>
        <dbReference type="ARBA" id="ARBA00022475"/>
    </source>
</evidence>
<dbReference type="PANTHER" id="PTHR30250:SF26">
    <property type="entry name" value="PSMA PROTEIN"/>
    <property type="match status" value="1"/>
</dbReference>
<sequence>MSSSIMTGALGFGFWALSARTASADDVGRAAAVISTATMLATVANLSVGNLYVRFLPVAGRDARRLVAAGMIVTVSLAGVLGLGLLVVGPRDRLFDSDLGVVLFPVCTMVLAAFALQDPILVGLRRARLVALKNTVQSVLKLVLLGGAALLVASSTTIVAAWMVPAAVVTAVVAWFGVRPAVAAKTEPSNLPSRRQLMGFFGGTYAMTLAGVAVPLTVPLLIVASLGTAANAYFNVCWLMASTLGILIATSREPYIAEAATAGTDLRDTTTRYIRLCLGAGVAGGLILATAGPVALLIMGRDYADAATRLVWLMALTMPLLAVITLYGALAQHFRRLRLAGSVQFITAALIIAGIALTAPRWGLTSVGFVYLTVDLLAVTIISVPLYRFLRSIYHRASVPGRAVGEPRAGVGQLSDGVGAQP</sequence>
<comment type="subcellular location">
    <subcellularLocation>
        <location evidence="1">Cell membrane</location>
        <topology evidence="1">Multi-pass membrane protein</topology>
    </subcellularLocation>
</comment>
<dbReference type="InterPro" id="IPR050833">
    <property type="entry name" value="Poly_Biosynth_Transport"/>
</dbReference>
<keyword evidence="3 6" id="KW-0812">Transmembrane</keyword>
<feature type="signal peptide" evidence="7">
    <location>
        <begin position="1"/>
        <end position="24"/>
    </location>
</feature>
<organism evidence="8 9">
    <name type="scientific">Gordonia pseudamarae</name>
    <dbReference type="NCBI Taxonomy" id="2831662"/>
    <lineage>
        <taxon>Bacteria</taxon>
        <taxon>Bacillati</taxon>
        <taxon>Actinomycetota</taxon>
        <taxon>Actinomycetes</taxon>
        <taxon>Mycobacteriales</taxon>
        <taxon>Gordoniaceae</taxon>
        <taxon>Gordonia</taxon>
    </lineage>
</organism>
<feature type="transmembrane region" description="Helical" evidence="6">
    <location>
        <begin position="337"/>
        <end position="357"/>
    </location>
</feature>
<feature type="transmembrane region" description="Helical" evidence="6">
    <location>
        <begin position="34"/>
        <end position="53"/>
    </location>
</feature>
<feature type="transmembrane region" description="Helical" evidence="6">
    <location>
        <begin position="65"/>
        <end position="89"/>
    </location>
</feature>
<feature type="transmembrane region" description="Helical" evidence="6">
    <location>
        <begin position="199"/>
        <end position="226"/>
    </location>
</feature>
<keyword evidence="9" id="KW-1185">Reference proteome</keyword>
<keyword evidence="7" id="KW-0732">Signal</keyword>
<evidence type="ECO:0000313" key="9">
    <source>
        <dbReference type="Proteomes" id="UP001059836"/>
    </source>
</evidence>
<gene>
    <name evidence="8" type="ORF">GII31_10515</name>
</gene>
<evidence type="ECO:0000256" key="5">
    <source>
        <dbReference type="ARBA" id="ARBA00023136"/>
    </source>
</evidence>